<evidence type="ECO:0000313" key="4">
    <source>
        <dbReference type="Proteomes" id="UP001589891"/>
    </source>
</evidence>
<dbReference type="SUPFAM" id="SSF52540">
    <property type="entry name" value="P-loop containing nucleoside triphosphate hydrolases"/>
    <property type="match status" value="1"/>
</dbReference>
<gene>
    <name evidence="3" type="ORF">ACFFGX_14145</name>
</gene>
<protein>
    <submittedName>
        <fullName evidence="3">CpsD/CapB family tyrosine-protein kinase</fullName>
        <ecNumber evidence="3">2.7.10.2</ecNumber>
    </submittedName>
</protein>
<dbReference type="PANTHER" id="PTHR32309">
    <property type="entry name" value="TYROSINE-PROTEIN KINASE"/>
    <property type="match status" value="1"/>
</dbReference>
<keyword evidence="3" id="KW-0418">Kinase</keyword>
<dbReference type="RefSeq" id="WP_376946938.1">
    <property type="nucleotide sequence ID" value="NZ_CP171449.1"/>
</dbReference>
<dbReference type="InterPro" id="IPR050445">
    <property type="entry name" value="Bact_polysacc_biosynth/exp"/>
</dbReference>
<proteinExistence type="predicted"/>
<organism evidence="3 4">
    <name type="scientific">Azorhizophilus paspali</name>
    <name type="common">Azotobacter paspali</name>
    <dbReference type="NCBI Taxonomy" id="69963"/>
    <lineage>
        <taxon>Bacteria</taxon>
        <taxon>Pseudomonadati</taxon>
        <taxon>Pseudomonadota</taxon>
        <taxon>Gammaproteobacteria</taxon>
        <taxon>Pseudomonadales</taxon>
        <taxon>Pseudomonadaceae</taxon>
        <taxon>Azorhizophilus</taxon>
    </lineage>
</organism>
<keyword evidence="1" id="KW-0547">Nucleotide-binding</keyword>
<name>A0ABV6SM85_AZOPA</name>
<accession>A0ABV6SM85</accession>
<dbReference type="PANTHER" id="PTHR32309:SF13">
    <property type="entry name" value="FERRIC ENTEROBACTIN TRANSPORT PROTEIN FEPE"/>
    <property type="match status" value="1"/>
</dbReference>
<reference evidence="3 4" key="1">
    <citation type="submission" date="2024-09" db="EMBL/GenBank/DDBJ databases">
        <authorList>
            <person name="Sun Q."/>
            <person name="Mori K."/>
        </authorList>
    </citation>
    <scope>NUCLEOTIDE SEQUENCE [LARGE SCALE GENOMIC DNA]</scope>
    <source>
        <strain evidence="3 4">NCAIM B.01794</strain>
    </source>
</reference>
<keyword evidence="3" id="KW-0808">Transferase</keyword>
<evidence type="ECO:0000256" key="2">
    <source>
        <dbReference type="ARBA" id="ARBA00022840"/>
    </source>
</evidence>
<evidence type="ECO:0000256" key="1">
    <source>
        <dbReference type="ARBA" id="ARBA00022741"/>
    </source>
</evidence>
<dbReference type="Gene3D" id="3.40.50.300">
    <property type="entry name" value="P-loop containing nucleotide triphosphate hydrolases"/>
    <property type="match status" value="1"/>
</dbReference>
<dbReference type="EC" id="2.7.10.2" evidence="3"/>
<sequence length="223" mass="24218">MTMLRSEQTTLLLEQDRRVLNPSEVNLAATLLDQNCRTLLLIAPTSGCGTTTCALSMARQLASSVKGKLLLVDAGPSATGLSSRLGMAADRGLFELLQSQHPEGELRHCIQRHPELPFDLLPLGQPSVAAGRLTAEALQYLFDCLAAHYRFVVIDAEAVYGGGSGLILAAMADAVALVVRAEETRWEVAQAAVQRLRQANAKLLGSVLNARRLYLPKWLYRLL</sequence>
<keyword evidence="4" id="KW-1185">Reference proteome</keyword>
<dbReference type="InterPro" id="IPR027417">
    <property type="entry name" value="P-loop_NTPase"/>
</dbReference>
<dbReference type="Proteomes" id="UP001589891">
    <property type="component" value="Unassembled WGS sequence"/>
</dbReference>
<keyword evidence="2" id="KW-0067">ATP-binding</keyword>
<dbReference type="CDD" id="cd05387">
    <property type="entry name" value="BY-kinase"/>
    <property type="match status" value="1"/>
</dbReference>
<dbReference type="InterPro" id="IPR005702">
    <property type="entry name" value="Wzc-like_C"/>
</dbReference>
<comment type="caution">
    <text evidence="3">The sequence shown here is derived from an EMBL/GenBank/DDBJ whole genome shotgun (WGS) entry which is preliminary data.</text>
</comment>
<dbReference type="GO" id="GO:0004715">
    <property type="term" value="F:non-membrane spanning protein tyrosine kinase activity"/>
    <property type="evidence" value="ECO:0007669"/>
    <property type="project" value="UniProtKB-EC"/>
</dbReference>
<evidence type="ECO:0000313" key="3">
    <source>
        <dbReference type="EMBL" id="MFC0710641.1"/>
    </source>
</evidence>
<dbReference type="EMBL" id="JBHLSS010000089">
    <property type="protein sequence ID" value="MFC0710641.1"/>
    <property type="molecule type" value="Genomic_DNA"/>
</dbReference>